<dbReference type="InterPro" id="IPR013088">
    <property type="entry name" value="Znf_NHR/GATA"/>
</dbReference>
<evidence type="ECO:0000256" key="1">
    <source>
        <dbReference type="ARBA" id="ARBA00004123"/>
    </source>
</evidence>
<protein>
    <recommendedName>
        <fullName evidence="17">Nuclear receptor domain-containing protein</fullName>
    </recommendedName>
</protein>
<dbReference type="EMBL" id="JAUCMV010000004">
    <property type="protein sequence ID" value="KAK0406629.1"/>
    <property type="molecule type" value="Genomic_DNA"/>
</dbReference>
<dbReference type="SUPFAM" id="SSF48508">
    <property type="entry name" value="Nuclear receptor ligand-binding domain"/>
    <property type="match status" value="1"/>
</dbReference>
<evidence type="ECO:0000313" key="16">
    <source>
        <dbReference type="Proteomes" id="UP001175271"/>
    </source>
</evidence>
<keyword evidence="8 11" id="KW-0804">Transcription</keyword>
<evidence type="ECO:0008006" key="17">
    <source>
        <dbReference type="Google" id="ProtNLM"/>
    </source>
</evidence>
<evidence type="ECO:0000256" key="10">
    <source>
        <dbReference type="ARBA" id="ARBA00023242"/>
    </source>
</evidence>
<reference evidence="15" key="1">
    <citation type="submission" date="2023-06" db="EMBL/GenBank/DDBJ databases">
        <title>Genomic analysis of the entomopathogenic nematode Steinernema hermaphroditum.</title>
        <authorList>
            <person name="Schwarz E.M."/>
            <person name="Heppert J.K."/>
            <person name="Baniya A."/>
            <person name="Schwartz H.T."/>
            <person name="Tan C.-H."/>
            <person name="Antoshechkin I."/>
            <person name="Sternberg P.W."/>
            <person name="Goodrich-Blair H."/>
            <person name="Dillman A.R."/>
        </authorList>
    </citation>
    <scope>NUCLEOTIDE SEQUENCE</scope>
    <source>
        <strain evidence="15">PS9179</strain>
        <tissue evidence="15">Whole animal</tissue>
    </source>
</reference>
<dbReference type="Pfam" id="PF00105">
    <property type="entry name" value="zf-C4"/>
    <property type="match status" value="1"/>
</dbReference>
<keyword evidence="10 11" id="KW-0539">Nucleus</keyword>
<dbReference type="PANTHER" id="PTHR46587">
    <property type="entry name" value="NUCLEAR HORMONE RECEPTOR FAMILY"/>
    <property type="match status" value="1"/>
</dbReference>
<accession>A0AA39HL11</accession>
<dbReference type="Proteomes" id="UP001175271">
    <property type="component" value="Unassembled WGS sequence"/>
</dbReference>
<keyword evidence="4 11" id="KW-0863">Zinc-finger</keyword>
<dbReference type="SMART" id="SM00399">
    <property type="entry name" value="ZnF_C4"/>
    <property type="match status" value="1"/>
</dbReference>
<evidence type="ECO:0000256" key="8">
    <source>
        <dbReference type="ARBA" id="ARBA00023163"/>
    </source>
</evidence>
<feature type="compositionally biased region" description="Basic and acidic residues" evidence="12">
    <location>
        <begin position="238"/>
        <end position="248"/>
    </location>
</feature>
<dbReference type="GO" id="GO:0003700">
    <property type="term" value="F:DNA-binding transcription factor activity"/>
    <property type="evidence" value="ECO:0007669"/>
    <property type="project" value="InterPro"/>
</dbReference>
<name>A0AA39HL11_9BILA</name>
<dbReference type="PROSITE" id="PS51030">
    <property type="entry name" value="NUCLEAR_REC_DBD_2"/>
    <property type="match status" value="1"/>
</dbReference>
<feature type="domain" description="Nuclear receptor" evidence="13">
    <location>
        <begin position="97"/>
        <end position="172"/>
    </location>
</feature>
<proteinExistence type="inferred from homology"/>
<dbReference type="GO" id="GO:0000978">
    <property type="term" value="F:RNA polymerase II cis-regulatory region sequence-specific DNA binding"/>
    <property type="evidence" value="ECO:0007669"/>
    <property type="project" value="InterPro"/>
</dbReference>
<evidence type="ECO:0000256" key="3">
    <source>
        <dbReference type="ARBA" id="ARBA00022723"/>
    </source>
</evidence>
<dbReference type="Gene3D" id="1.10.565.10">
    <property type="entry name" value="Retinoid X Receptor"/>
    <property type="match status" value="1"/>
</dbReference>
<evidence type="ECO:0000259" key="14">
    <source>
        <dbReference type="PROSITE" id="PS51843"/>
    </source>
</evidence>
<dbReference type="AlphaFoldDB" id="A0AA39HL11"/>
<dbReference type="InterPro" id="IPR001628">
    <property type="entry name" value="Znf_hrmn_rcpt"/>
</dbReference>
<sequence length="523" mass="60217">MGRDVLQLSMLQNKKNFMKPSVDLIRDQRRRRGHEQRSKRFARDLSVAACVLCSAGVLCAARCTPPSRCAPPIGRSPNRRRNASVTITRTMKQDYAGIPCAICHAEADGLHYGAISCRSCNAFFRRAVTFNQVYICRKKNDCDVTEDVRCSCRACRFNKCLKAGMTIAAVQPRRDPTGSQKNRRKPKRTKGGARESPSNSPSSVEVPSPSMKLEAPSSVENEDIYEHSLPSTSASGESVKERERSWREDLTNDDGEEFDRLVQCYGEHQRLMQLALTSIDDFLDEPERGPKMRKMMPTDVEKLSTVELSGLLYWIEKMYPYKFLDEADRKALLKRYSVKKLSLDHFFHASKYKVMIELGNFVMLNNTFVPSSATGFECVGDDERTIKAKFGIFRPTIDRLWRTILYPFARLEMTDAEIVTLHMLMFWSSSNAAHLKPETLQVAKKRREWACHRLMEHYISIGIPNPEVRFGEVMLLLPEIEMICDKHVNDYQIAKLFEFCEDLKKYWYDQLCYNMKNSSPYYV</sequence>
<dbReference type="SMART" id="SM00430">
    <property type="entry name" value="HOLI"/>
    <property type="match status" value="1"/>
</dbReference>
<feature type="compositionally biased region" description="Low complexity" evidence="12">
    <location>
        <begin position="195"/>
        <end position="210"/>
    </location>
</feature>
<keyword evidence="5 11" id="KW-0862">Zinc</keyword>
<comment type="similarity">
    <text evidence="2 11">Belongs to the nuclear hormone receptor family.</text>
</comment>
<dbReference type="PRINTS" id="PR00047">
    <property type="entry name" value="STROIDFINGER"/>
</dbReference>
<dbReference type="PANTHER" id="PTHR46587:SF5">
    <property type="entry name" value="NUCLEAR HORMONE RECEPTOR FAMILY"/>
    <property type="match status" value="1"/>
</dbReference>
<evidence type="ECO:0000256" key="5">
    <source>
        <dbReference type="ARBA" id="ARBA00022833"/>
    </source>
</evidence>
<feature type="compositionally biased region" description="Basic residues" evidence="12">
    <location>
        <begin position="181"/>
        <end position="191"/>
    </location>
</feature>
<dbReference type="FunFam" id="3.30.50.10:FF:000030">
    <property type="entry name" value="Nuclear Hormone Receptor family"/>
    <property type="match status" value="1"/>
</dbReference>
<dbReference type="Gene3D" id="3.30.50.10">
    <property type="entry name" value="Erythroid Transcription Factor GATA-1, subunit A"/>
    <property type="match status" value="1"/>
</dbReference>
<evidence type="ECO:0000256" key="7">
    <source>
        <dbReference type="ARBA" id="ARBA00023125"/>
    </source>
</evidence>
<dbReference type="InterPro" id="IPR035500">
    <property type="entry name" value="NHR-like_dom_sf"/>
</dbReference>
<keyword evidence="7 11" id="KW-0238">DNA-binding</keyword>
<evidence type="ECO:0000256" key="4">
    <source>
        <dbReference type="ARBA" id="ARBA00022771"/>
    </source>
</evidence>
<comment type="subcellular location">
    <subcellularLocation>
        <location evidence="1 11">Nucleus</location>
    </subcellularLocation>
</comment>
<dbReference type="SUPFAM" id="SSF57716">
    <property type="entry name" value="Glucocorticoid receptor-like (DNA-binding domain)"/>
    <property type="match status" value="1"/>
</dbReference>
<evidence type="ECO:0000256" key="2">
    <source>
        <dbReference type="ARBA" id="ARBA00005993"/>
    </source>
</evidence>
<dbReference type="Pfam" id="PF00104">
    <property type="entry name" value="Hormone_recep"/>
    <property type="match status" value="1"/>
</dbReference>
<dbReference type="InterPro" id="IPR000536">
    <property type="entry name" value="Nucl_hrmn_rcpt_lig-bd"/>
</dbReference>
<dbReference type="GO" id="GO:0008270">
    <property type="term" value="F:zinc ion binding"/>
    <property type="evidence" value="ECO:0007669"/>
    <property type="project" value="UniProtKB-KW"/>
</dbReference>
<evidence type="ECO:0000256" key="11">
    <source>
        <dbReference type="RuleBase" id="RU004334"/>
    </source>
</evidence>
<dbReference type="GO" id="GO:0005634">
    <property type="term" value="C:nucleus"/>
    <property type="evidence" value="ECO:0007669"/>
    <property type="project" value="UniProtKB-SubCell"/>
</dbReference>
<organism evidence="15 16">
    <name type="scientific">Steinernema hermaphroditum</name>
    <dbReference type="NCBI Taxonomy" id="289476"/>
    <lineage>
        <taxon>Eukaryota</taxon>
        <taxon>Metazoa</taxon>
        <taxon>Ecdysozoa</taxon>
        <taxon>Nematoda</taxon>
        <taxon>Chromadorea</taxon>
        <taxon>Rhabditida</taxon>
        <taxon>Tylenchina</taxon>
        <taxon>Panagrolaimomorpha</taxon>
        <taxon>Strongyloidoidea</taxon>
        <taxon>Steinernematidae</taxon>
        <taxon>Steinernema</taxon>
    </lineage>
</organism>
<dbReference type="PROSITE" id="PS00031">
    <property type="entry name" value="NUCLEAR_REC_DBD_1"/>
    <property type="match status" value="1"/>
</dbReference>
<gene>
    <name evidence="15" type="ORF">QR680_018699</name>
</gene>
<evidence type="ECO:0000259" key="13">
    <source>
        <dbReference type="PROSITE" id="PS51030"/>
    </source>
</evidence>
<keyword evidence="6 11" id="KW-0805">Transcription regulation</keyword>
<keyword evidence="3 11" id="KW-0479">Metal-binding</keyword>
<dbReference type="CDD" id="cd06960">
    <property type="entry name" value="NR_DBD_HNF4A"/>
    <property type="match status" value="1"/>
</dbReference>
<keyword evidence="16" id="KW-1185">Reference proteome</keyword>
<evidence type="ECO:0000256" key="9">
    <source>
        <dbReference type="ARBA" id="ARBA00023170"/>
    </source>
</evidence>
<evidence type="ECO:0000256" key="12">
    <source>
        <dbReference type="SAM" id="MobiDB-lite"/>
    </source>
</evidence>
<comment type="caution">
    <text evidence="15">The sequence shown here is derived from an EMBL/GenBank/DDBJ whole genome shotgun (WGS) entry which is preliminary data.</text>
</comment>
<feature type="region of interest" description="Disordered" evidence="12">
    <location>
        <begin position="171"/>
        <end position="248"/>
    </location>
</feature>
<evidence type="ECO:0000313" key="15">
    <source>
        <dbReference type="EMBL" id="KAK0406629.1"/>
    </source>
</evidence>
<dbReference type="InterPro" id="IPR049636">
    <property type="entry name" value="HNF4-like_DBD"/>
</dbReference>
<dbReference type="PROSITE" id="PS51843">
    <property type="entry name" value="NR_LBD"/>
    <property type="match status" value="1"/>
</dbReference>
<feature type="domain" description="NR LBD" evidence="14">
    <location>
        <begin position="267"/>
        <end position="513"/>
    </location>
</feature>
<keyword evidence="9 11" id="KW-0675">Receptor</keyword>
<evidence type="ECO:0000256" key="6">
    <source>
        <dbReference type="ARBA" id="ARBA00023015"/>
    </source>
</evidence>